<evidence type="ECO:0000256" key="4">
    <source>
        <dbReference type="ARBA" id="ARBA00022989"/>
    </source>
</evidence>
<evidence type="ECO:0000313" key="8">
    <source>
        <dbReference type="EMBL" id="RRS06188.1"/>
    </source>
</evidence>
<sequence>MPSSPAVAPGAPAKAPATAGWQDSFWPQQEPDPPVQPLTREEAQALIAKSPSLSPWRVIALQALIGVVVAVIWGGLSRNLPSLISALYGAAVVVVPGALMVRGVFGRGARRSLGGLLFWEVVKLALVVALLALAPKWVPSLDWVALLVTLVLCLKVNGLVLLWQGSKKSRV</sequence>
<keyword evidence="4 7" id="KW-1133">Transmembrane helix</keyword>
<dbReference type="GO" id="GO:0005886">
    <property type="term" value="C:plasma membrane"/>
    <property type="evidence" value="ECO:0007669"/>
    <property type="project" value="UniProtKB-SubCell"/>
</dbReference>
<keyword evidence="9" id="KW-1185">Reference proteome</keyword>
<feature type="transmembrane region" description="Helical" evidence="7">
    <location>
        <begin position="143"/>
        <end position="163"/>
    </location>
</feature>
<feature type="compositionally biased region" description="Low complexity" evidence="6">
    <location>
        <begin position="1"/>
        <end position="20"/>
    </location>
</feature>
<feature type="region of interest" description="Disordered" evidence="6">
    <location>
        <begin position="1"/>
        <end position="36"/>
    </location>
</feature>
<evidence type="ECO:0000256" key="5">
    <source>
        <dbReference type="ARBA" id="ARBA00023136"/>
    </source>
</evidence>
<gene>
    <name evidence="8" type="ORF">EIP75_00920</name>
</gene>
<dbReference type="OrthoDB" id="9154947at2"/>
<protein>
    <submittedName>
        <fullName evidence="8">ATP synthase subunit I</fullName>
    </submittedName>
</protein>
<proteinExistence type="predicted"/>
<evidence type="ECO:0000256" key="3">
    <source>
        <dbReference type="ARBA" id="ARBA00022692"/>
    </source>
</evidence>
<evidence type="ECO:0000256" key="6">
    <source>
        <dbReference type="SAM" id="MobiDB-lite"/>
    </source>
</evidence>
<comment type="subcellular location">
    <subcellularLocation>
        <location evidence="1">Cell membrane</location>
        <topology evidence="1">Multi-pass membrane protein</topology>
    </subcellularLocation>
</comment>
<evidence type="ECO:0000256" key="7">
    <source>
        <dbReference type="SAM" id="Phobius"/>
    </source>
</evidence>
<reference evidence="8 9" key="1">
    <citation type="submission" date="2018-12" db="EMBL/GenBank/DDBJ databases">
        <title>The whole draft genome of Aquabacterium sp. SJQ9.</title>
        <authorList>
            <person name="Sun L."/>
            <person name="Gao X."/>
            <person name="Chen W."/>
            <person name="Huang K."/>
        </authorList>
    </citation>
    <scope>NUCLEOTIDE SEQUENCE [LARGE SCALE GENOMIC DNA]</scope>
    <source>
        <strain evidence="8 9">SJQ9</strain>
    </source>
</reference>
<evidence type="ECO:0000256" key="1">
    <source>
        <dbReference type="ARBA" id="ARBA00004651"/>
    </source>
</evidence>
<evidence type="ECO:0000256" key="2">
    <source>
        <dbReference type="ARBA" id="ARBA00022475"/>
    </source>
</evidence>
<dbReference type="Proteomes" id="UP000269265">
    <property type="component" value="Unassembled WGS sequence"/>
</dbReference>
<dbReference type="AlphaFoldDB" id="A0A426VGZ7"/>
<comment type="caution">
    <text evidence="8">The sequence shown here is derived from an EMBL/GenBank/DDBJ whole genome shotgun (WGS) entry which is preliminary data.</text>
</comment>
<evidence type="ECO:0000313" key="9">
    <source>
        <dbReference type="Proteomes" id="UP000269265"/>
    </source>
</evidence>
<keyword evidence="2" id="KW-1003">Cell membrane</keyword>
<dbReference type="EMBL" id="RSED01000001">
    <property type="protein sequence ID" value="RRS06188.1"/>
    <property type="molecule type" value="Genomic_DNA"/>
</dbReference>
<organism evidence="8 9">
    <name type="scientific">Aquabacterium soli</name>
    <dbReference type="NCBI Taxonomy" id="2493092"/>
    <lineage>
        <taxon>Bacteria</taxon>
        <taxon>Pseudomonadati</taxon>
        <taxon>Pseudomonadota</taxon>
        <taxon>Betaproteobacteria</taxon>
        <taxon>Burkholderiales</taxon>
        <taxon>Aquabacterium</taxon>
    </lineage>
</organism>
<feature type="transmembrane region" description="Helical" evidence="7">
    <location>
        <begin position="58"/>
        <end position="76"/>
    </location>
</feature>
<name>A0A426VGZ7_9BURK</name>
<feature type="transmembrane region" description="Helical" evidence="7">
    <location>
        <begin position="117"/>
        <end position="137"/>
    </location>
</feature>
<feature type="transmembrane region" description="Helical" evidence="7">
    <location>
        <begin position="82"/>
        <end position="105"/>
    </location>
</feature>
<accession>A0A426VGZ7</accession>
<dbReference type="Pfam" id="PF03899">
    <property type="entry name" value="ATP-synt_I"/>
    <property type="match status" value="1"/>
</dbReference>
<dbReference type="InterPro" id="IPR005598">
    <property type="entry name" value="ATP_synth_I"/>
</dbReference>
<keyword evidence="5 7" id="KW-0472">Membrane</keyword>
<keyword evidence="3 7" id="KW-0812">Transmembrane</keyword>